<keyword evidence="1" id="KW-0479">Metal-binding</keyword>
<accession>A0A8H3EJC6</accession>
<dbReference type="EMBL" id="CAJPDS010000006">
    <property type="protein sequence ID" value="CAF9908231.1"/>
    <property type="molecule type" value="Genomic_DNA"/>
</dbReference>
<gene>
    <name evidence="4" type="primary">ACE1</name>
    <name evidence="4" type="ORF">HETSPECPRED_008022</name>
</gene>
<feature type="region of interest" description="Disordered" evidence="2">
    <location>
        <begin position="543"/>
        <end position="563"/>
    </location>
</feature>
<feature type="region of interest" description="Disordered" evidence="2">
    <location>
        <begin position="718"/>
        <end position="737"/>
    </location>
</feature>
<dbReference type="SMART" id="SM00355">
    <property type="entry name" value="ZnF_C2H2"/>
    <property type="match status" value="3"/>
</dbReference>
<evidence type="ECO:0000256" key="1">
    <source>
        <dbReference type="PROSITE-ProRule" id="PRU00042"/>
    </source>
</evidence>
<dbReference type="PROSITE" id="PS00028">
    <property type="entry name" value="ZINC_FINGER_C2H2_1"/>
    <property type="match status" value="1"/>
</dbReference>
<dbReference type="PROSITE" id="PS50157">
    <property type="entry name" value="ZINC_FINGER_C2H2_2"/>
    <property type="match status" value="1"/>
</dbReference>
<dbReference type="AlphaFoldDB" id="A0A8H3EJC6"/>
<feature type="compositionally biased region" description="Polar residues" evidence="2">
    <location>
        <begin position="196"/>
        <end position="207"/>
    </location>
</feature>
<dbReference type="GO" id="GO:0008270">
    <property type="term" value="F:zinc ion binding"/>
    <property type="evidence" value="ECO:0007669"/>
    <property type="project" value="UniProtKB-KW"/>
</dbReference>
<feature type="domain" description="C2H2-type" evidence="3">
    <location>
        <begin position="450"/>
        <end position="477"/>
    </location>
</feature>
<keyword evidence="1" id="KW-0862">Zinc</keyword>
<evidence type="ECO:0000313" key="5">
    <source>
        <dbReference type="Proteomes" id="UP000664521"/>
    </source>
</evidence>
<proteinExistence type="predicted"/>
<organism evidence="4 5">
    <name type="scientific">Heterodermia speciosa</name>
    <dbReference type="NCBI Taxonomy" id="116794"/>
    <lineage>
        <taxon>Eukaryota</taxon>
        <taxon>Fungi</taxon>
        <taxon>Dikarya</taxon>
        <taxon>Ascomycota</taxon>
        <taxon>Pezizomycotina</taxon>
        <taxon>Lecanoromycetes</taxon>
        <taxon>OSLEUM clade</taxon>
        <taxon>Lecanoromycetidae</taxon>
        <taxon>Caliciales</taxon>
        <taxon>Physciaceae</taxon>
        <taxon>Heterodermia</taxon>
    </lineage>
</organism>
<keyword evidence="5" id="KW-1185">Reference proteome</keyword>
<dbReference type="InterPro" id="IPR013087">
    <property type="entry name" value="Znf_C2H2_type"/>
</dbReference>
<evidence type="ECO:0000259" key="3">
    <source>
        <dbReference type="PROSITE" id="PS50157"/>
    </source>
</evidence>
<feature type="region of interest" description="Disordered" evidence="2">
    <location>
        <begin position="1"/>
        <end position="72"/>
    </location>
</feature>
<protein>
    <submittedName>
        <fullName evidence="4">Copper-binding transcription factor</fullName>
    </submittedName>
</protein>
<feature type="region of interest" description="Disordered" evidence="2">
    <location>
        <begin position="396"/>
        <end position="453"/>
    </location>
</feature>
<feature type="compositionally biased region" description="Polar residues" evidence="2">
    <location>
        <begin position="396"/>
        <end position="405"/>
    </location>
</feature>
<reference evidence="4" key="1">
    <citation type="submission" date="2021-03" db="EMBL/GenBank/DDBJ databases">
        <authorList>
            <person name="Tagirdzhanova G."/>
        </authorList>
    </citation>
    <scope>NUCLEOTIDE SEQUENCE</scope>
</reference>
<feature type="compositionally biased region" description="Polar residues" evidence="2">
    <location>
        <begin position="157"/>
        <end position="169"/>
    </location>
</feature>
<name>A0A8H3EJC6_9LECA</name>
<dbReference type="OrthoDB" id="9368434at2759"/>
<evidence type="ECO:0000313" key="4">
    <source>
        <dbReference type="EMBL" id="CAF9908231.1"/>
    </source>
</evidence>
<feature type="region of interest" description="Disordered" evidence="2">
    <location>
        <begin position="633"/>
        <end position="674"/>
    </location>
</feature>
<sequence length="826" mass="90986">MTSPQLNPRRRYLTGETPTSFPQPLRTHVFPGTTDSDRSLRKSSTFHSPTTPPAQDEDPILNVPSLPRRSPTCPKALENAVAAGERRIAHLLGVVDRSLSGLETFSTDSQENLRAEDLPVPRFMLDAHLGETDDMEVDTTPNKPTALRASHKHHSSDSGIGSTVTGSDDTASRDHAALELYKRTTSSAPTEVRSGINGNSAVTADSQTGNQHALSEFACREIQKHIITPIVREESLKEFHPLVQGIPYRVGRKEITCLRDLEKVLLWLAPVSDSKHVWERRLAQGLIFGVKKWSVSKASFLNFCETSIQCIHTTVGYLNEPDQRRPTDRPYTNGYFLDLTEQVRQYAAMISASRARMAAGRGSTEDEAIANERLGLHGGLSRNGRPVQLVRIKNGQSVSLSTGSTVKAEGDNTMSPKGYKRPASDESEDDVLRSMGRRRKGVPPPSQDSQRCRDCEKTFKRPCDLTKHEKTHTRPWKCSETSCKYHDYGWPTEKERDRHVNDKHSASPSMFKCHYRPCPYESKRESNCKQHMEKAHGWAYVRSKNNGKTGKKGQTFKTPPTPYNKTPSSDIFDASSPEFTVASPLASRGSISHSVNGSITGSEELGTLSSINTPFMTADEIFPPFDPNLRWDDSYPGLTPAGESSFSSGSHRPSWDAGSTANAPAPGSFENSIEDNPIFTENFDWSNINTDFTSYNIQLVTPATSIDTRSMDAYSRNPSISLDQPPPSAELPSLSPGAQGNIMLYSPYSQNEGPVDEGYEDFVSDGKPSSDFALFDGSGHTSNLGGTGNGQMFQDLTSFGPTGWSGRGTELAHQLGMQDIMQVDEE</sequence>
<dbReference type="Proteomes" id="UP000664521">
    <property type="component" value="Unassembled WGS sequence"/>
</dbReference>
<evidence type="ECO:0000256" key="2">
    <source>
        <dbReference type="SAM" id="MobiDB-lite"/>
    </source>
</evidence>
<keyword evidence="1" id="KW-0863">Zinc-finger</keyword>
<feature type="compositionally biased region" description="Polar residues" evidence="2">
    <location>
        <begin position="642"/>
        <end position="662"/>
    </location>
</feature>
<comment type="caution">
    <text evidence="4">The sequence shown here is derived from an EMBL/GenBank/DDBJ whole genome shotgun (WGS) entry which is preliminary data.</text>
</comment>
<feature type="region of interest" description="Disordered" evidence="2">
    <location>
        <begin position="134"/>
        <end position="207"/>
    </location>
</feature>
<feature type="compositionally biased region" description="Basic and acidic residues" evidence="2">
    <location>
        <begin position="170"/>
        <end position="182"/>
    </location>
</feature>